<dbReference type="Pfam" id="PF03629">
    <property type="entry name" value="SASA"/>
    <property type="match status" value="1"/>
</dbReference>
<dbReference type="SUPFAM" id="SSF52266">
    <property type="entry name" value="SGNH hydrolase"/>
    <property type="match status" value="1"/>
</dbReference>
<dbReference type="GO" id="GO:0002682">
    <property type="term" value="P:regulation of immune system process"/>
    <property type="evidence" value="ECO:0007669"/>
    <property type="project" value="Ensembl"/>
</dbReference>
<dbReference type="Gene3D" id="3.40.50.1110">
    <property type="entry name" value="SGNH hydrolase"/>
    <property type="match status" value="1"/>
</dbReference>
<evidence type="ECO:0000313" key="5">
    <source>
        <dbReference type="Proteomes" id="UP000314987"/>
    </source>
</evidence>
<evidence type="ECO:0000256" key="2">
    <source>
        <dbReference type="SAM" id="SignalP"/>
    </source>
</evidence>
<accession>A0A4X2LYI4</accession>
<dbReference type="GeneID" id="114054390"/>
<keyword evidence="5" id="KW-1185">Reference proteome</keyword>
<keyword evidence="2" id="KW-0732">Signal</keyword>
<evidence type="ECO:0000259" key="3">
    <source>
        <dbReference type="Pfam" id="PF03629"/>
    </source>
</evidence>
<dbReference type="AlphaFoldDB" id="A0A4X2LYI4"/>
<dbReference type="OMA" id="PCEFKAC"/>
<evidence type="ECO:0000313" key="4">
    <source>
        <dbReference type="Ensembl" id="ENSVURP00010029138.1"/>
    </source>
</evidence>
<gene>
    <name evidence="4" type="primary">SIAE</name>
</gene>
<dbReference type="RefSeq" id="XP_027733380.1">
    <property type="nucleotide sequence ID" value="XM_027877579.1"/>
</dbReference>
<dbReference type="GO" id="GO:0005975">
    <property type="term" value="P:carbohydrate metabolic process"/>
    <property type="evidence" value="ECO:0007669"/>
    <property type="project" value="Ensembl"/>
</dbReference>
<protein>
    <submittedName>
        <fullName evidence="4">Sialic acid acetylesterase</fullName>
    </submittedName>
</protein>
<dbReference type="Proteomes" id="UP000314987">
    <property type="component" value="Unassembled WGS sequence"/>
</dbReference>
<organism evidence="4 5">
    <name type="scientific">Vombatus ursinus</name>
    <name type="common">Common wombat</name>
    <dbReference type="NCBI Taxonomy" id="29139"/>
    <lineage>
        <taxon>Eukaryota</taxon>
        <taxon>Metazoa</taxon>
        <taxon>Chordata</taxon>
        <taxon>Craniata</taxon>
        <taxon>Vertebrata</taxon>
        <taxon>Euteleostomi</taxon>
        <taxon>Mammalia</taxon>
        <taxon>Metatheria</taxon>
        <taxon>Diprotodontia</taxon>
        <taxon>Vombatidae</taxon>
        <taxon>Vombatus</taxon>
    </lineage>
</organism>
<name>A0A4X2LYI4_VOMUR</name>
<keyword evidence="1" id="KW-0378">Hydrolase</keyword>
<feature type="chain" id="PRO_5021232513" evidence="2">
    <location>
        <begin position="26"/>
        <end position="536"/>
    </location>
</feature>
<dbReference type="STRING" id="29139.ENSVURP00010029138"/>
<reference evidence="4" key="3">
    <citation type="submission" date="2025-09" db="UniProtKB">
        <authorList>
            <consortium name="Ensembl"/>
        </authorList>
    </citation>
    <scope>IDENTIFICATION</scope>
</reference>
<dbReference type="CTD" id="54414"/>
<reference evidence="4" key="2">
    <citation type="submission" date="2025-08" db="UniProtKB">
        <authorList>
            <consortium name="Ensembl"/>
        </authorList>
    </citation>
    <scope>IDENTIFICATION</scope>
</reference>
<dbReference type="GO" id="GO:0001681">
    <property type="term" value="F:sialate O-acetylesterase activity"/>
    <property type="evidence" value="ECO:0007669"/>
    <property type="project" value="Ensembl"/>
</dbReference>
<evidence type="ECO:0000256" key="1">
    <source>
        <dbReference type="ARBA" id="ARBA00022801"/>
    </source>
</evidence>
<reference evidence="5" key="1">
    <citation type="submission" date="2018-12" db="EMBL/GenBank/DDBJ databases">
        <authorList>
            <person name="Yazar S."/>
        </authorList>
    </citation>
    <scope>NUCLEOTIDE SEQUENCE [LARGE SCALE GENOMIC DNA]</scope>
</reference>
<sequence length="536" mass="60427">MMMTSTLRALLLLPLFLGASGGGGAGVNFRFASYIGDHMVLQKEPAGAVVWGYGEVGGIVMVTLHQAQETIMKKIAYVKEQSETWIMILDPVKPGGPYNMTAEQVIGKERYSQTVYDVLFGDVWLCSGQSNMEMSVSQQRIEKILSSSFYHTPGQSYEIFNASEEEAKAFAYPFIRILTVALVKAEEELEDLTSIDLPWSLPTPKNLGHGNFTYYSAVCWLFGRYLYDTLKYPIGLVSSSWGGTPIEAWSSWRSLQACGVPKEEKQITFPSLYAGPTDHSILWNSMIHPLLNMTLKGVVWYQGENNANYNTDLYNCTFPALIEDWRQAFHNGSQGQTQRLFPFGFVQLSTTMSKEEDYGFPRVRWHQTADLGYVPNVRMPNTFMAVAMDLCDRDSPFGSIHPRDKQTVAYRLHLGARAVAYGEKMLPFQGPLPEKIEILADKELLKLEYHQKIQVQKQDDKIYEISCCNNHQCKWIPVPMGNSSSQTLALKIDSCYGTVTALRYAWTTWPCEYKQCPIYNPSSALPAPPFIIVIPS</sequence>
<feature type="signal peptide" evidence="2">
    <location>
        <begin position="1"/>
        <end position="25"/>
    </location>
</feature>
<dbReference type="PANTHER" id="PTHR22901:SF0">
    <property type="entry name" value="SIALATE O-ACETYLESTERASE"/>
    <property type="match status" value="1"/>
</dbReference>
<dbReference type="InterPro" id="IPR005181">
    <property type="entry name" value="SASA"/>
</dbReference>
<proteinExistence type="predicted"/>
<dbReference type="GeneTree" id="ENSGT00390000010608"/>
<dbReference type="PANTHER" id="PTHR22901">
    <property type="entry name" value="SIALATE O-ACETYLESTERASE"/>
    <property type="match status" value="1"/>
</dbReference>
<dbReference type="Ensembl" id="ENSVURT00010033196.1">
    <property type="protein sequence ID" value="ENSVURP00010029138.1"/>
    <property type="gene ID" value="ENSVURG00010022302.1"/>
</dbReference>
<dbReference type="InterPro" id="IPR036514">
    <property type="entry name" value="SGNH_hydro_sf"/>
</dbReference>
<dbReference type="OrthoDB" id="42638at2759"/>
<feature type="domain" description="Sialate O-acetylesterase" evidence="3">
    <location>
        <begin position="222"/>
        <end position="351"/>
    </location>
</feature>
<dbReference type="InterPro" id="IPR039329">
    <property type="entry name" value="SIAE"/>
</dbReference>
<dbReference type="GO" id="GO:0005764">
    <property type="term" value="C:lysosome"/>
    <property type="evidence" value="ECO:0007669"/>
    <property type="project" value="Ensembl"/>
</dbReference>